<protein>
    <submittedName>
        <fullName evidence="2">Uncharacterized protein</fullName>
    </submittedName>
</protein>
<feature type="transmembrane region" description="Helical" evidence="1">
    <location>
        <begin position="98"/>
        <end position="119"/>
    </location>
</feature>
<comment type="caution">
    <text evidence="2">The sequence shown here is derived from an EMBL/GenBank/DDBJ whole genome shotgun (WGS) entry which is preliminary data.</text>
</comment>
<sequence length="120" mass="13638">MIFNKKERLLMNAIYSSASASGQCLLTPLEILSLIPYKADFREDDIDKTLEALKVDGYFAYDKALRKDETVYCIVLKEKGLSYERDKRTAKRKIIQRVALTIAFALLGYLIKVIISAIIA</sequence>
<reference evidence="2" key="2">
    <citation type="journal article" date="2021" name="PeerJ">
        <title>Extensive microbial diversity within the chicken gut microbiome revealed by metagenomics and culture.</title>
        <authorList>
            <person name="Gilroy R."/>
            <person name="Ravi A."/>
            <person name="Getino M."/>
            <person name="Pursley I."/>
            <person name="Horton D.L."/>
            <person name="Alikhan N.F."/>
            <person name="Baker D."/>
            <person name="Gharbi K."/>
            <person name="Hall N."/>
            <person name="Watson M."/>
            <person name="Adriaenssens E.M."/>
            <person name="Foster-Nyarko E."/>
            <person name="Jarju S."/>
            <person name="Secka A."/>
            <person name="Antonio M."/>
            <person name="Oren A."/>
            <person name="Chaudhuri R.R."/>
            <person name="La Ragione R."/>
            <person name="Hildebrand F."/>
            <person name="Pallen M.J."/>
        </authorList>
    </citation>
    <scope>NUCLEOTIDE SEQUENCE</scope>
    <source>
        <strain evidence="2">517</strain>
    </source>
</reference>
<accession>A0A940DHA3</accession>
<dbReference type="AlphaFoldDB" id="A0A940DHA3"/>
<keyword evidence="1" id="KW-1133">Transmembrane helix</keyword>
<reference evidence="2" key="1">
    <citation type="submission" date="2020-10" db="EMBL/GenBank/DDBJ databases">
        <authorList>
            <person name="Gilroy R."/>
        </authorList>
    </citation>
    <scope>NUCLEOTIDE SEQUENCE</scope>
    <source>
        <strain evidence="2">517</strain>
    </source>
</reference>
<keyword evidence="1" id="KW-0472">Membrane</keyword>
<organism evidence="2 3">
    <name type="scientific">Candidatus Stercoripulliclostridium pullicola</name>
    <dbReference type="NCBI Taxonomy" id="2840953"/>
    <lineage>
        <taxon>Bacteria</taxon>
        <taxon>Bacillati</taxon>
        <taxon>Bacillota</taxon>
        <taxon>Clostridia</taxon>
        <taxon>Eubacteriales</taxon>
        <taxon>Candidatus Stercoripulliclostridium</taxon>
    </lineage>
</organism>
<evidence type="ECO:0000313" key="3">
    <source>
        <dbReference type="Proteomes" id="UP000727857"/>
    </source>
</evidence>
<evidence type="ECO:0000256" key="1">
    <source>
        <dbReference type="SAM" id="Phobius"/>
    </source>
</evidence>
<keyword evidence="1" id="KW-0812">Transmembrane</keyword>
<evidence type="ECO:0000313" key="2">
    <source>
        <dbReference type="EMBL" id="MBO8424429.1"/>
    </source>
</evidence>
<proteinExistence type="predicted"/>
<name>A0A940DHA3_9FIRM</name>
<gene>
    <name evidence="2" type="ORF">IAB16_05375</name>
</gene>
<dbReference type="Proteomes" id="UP000727857">
    <property type="component" value="Unassembled WGS sequence"/>
</dbReference>
<dbReference type="EMBL" id="JADINF010000137">
    <property type="protein sequence ID" value="MBO8424429.1"/>
    <property type="molecule type" value="Genomic_DNA"/>
</dbReference>